<dbReference type="GO" id="GO:0016020">
    <property type="term" value="C:membrane"/>
    <property type="evidence" value="ECO:0007669"/>
    <property type="project" value="InterPro"/>
</dbReference>
<feature type="transmembrane region" description="Helical" evidence="1">
    <location>
        <begin position="6"/>
        <end position="29"/>
    </location>
</feature>
<accession>A0A328AIX9</accession>
<evidence type="ECO:0000313" key="2">
    <source>
        <dbReference type="EMBL" id="RAK53374.1"/>
    </source>
</evidence>
<keyword evidence="1" id="KW-0812">Transmembrane</keyword>
<name>A0A328AIX9_9CAUL</name>
<dbReference type="AlphaFoldDB" id="A0A328AIX9"/>
<organism evidence="2 3">
    <name type="scientific">Phenylobacterium soli</name>
    <dbReference type="NCBI Taxonomy" id="2170551"/>
    <lineage>
        <taxon>Bacteria</taxon>
        <taxon>Pseudomonadati</taxon>
        <taxon>Pseudomonadota</taxon>
        <taxon>Alphaproteobacteria</taxon>
        <taxon>Caulobacterales</taxon>
        <taxon>Caulobacteraceae</taxon>
        <taxon>Phenylobacterium</taxon>
    </lineage>
</organism>
<dbReference type="Pfam" id="PF02325">
    <property type="entry name" value="CCB3_YggT"/>
    <property type="match status" value="1"/>
</dbReference>
<evidence type="ECO:0000256" key="1">
    <source>
        <dbReference type="SAM" id="Phobius"/>
    </source>
</evidence>
<keyword evidence="3" id="KW-1185">Reference proteome</keyword>
<proteinExistence type="predicted"/>
<sequence length="101" mass="11154">MGSFLYFIVDALLGLLVWAIIISAILSWLVAFDVINLRNRIVYSIAHFLEAVTRPVLAPFQRLIPPLGGVDITPIIALLIIQGVRRYLLPMIFGPIQAALG</sequence>
<dbReference type="OrthoDB" id="9814445at2"/>
<dbReference type="EMBL" id="QFYQ01000001">
    <property type="protein sequence ID" value="RAK53374.1"/>
    <property type="molecule type" value="Genomic_DNA"/>
</dbReference>
<dbReference type="Proteomes" id="UP000249254">
    <property type="component" value="Unassembled WGS sequence"/>
</dbReference>
<keyword evidence="1" id="KW-1133">Transmembrane helix</keyword>
<protein>
    <submittedName>
        <fullName evidence="2">YggT family protein</fullName>
    </submittedName>
</protein>
<comment type="caution">
    <text evidence="2">The sequence shown here is derived from an EMBL/GenBank/DDBJ whole genome shotgun (WGS) entry which is preliminary data.</text>
</comment>
<dbReference type="RefSeq" id="WP_111527126.1">
    <property type="nucleotide sequence ID" value="NZ_JBHRSG010000001.1"/>
</dbReference>
<dbReference type="InterPro" id="IPR003425">
    <property type="entry name" value="CCB3/YggT"/>
</dbReference>
<gene>
    <name evidence="2" type="ORF">DJ017_01935</name>
</gene>
<reference evidence="3" key="1">
    <citation type="submission" date="2018-05" db="EMBL/GenBank/DDBJ databases">
        <authorList>
            <person name="Li X."/>
        </authorList>
    </citation>
    <scope>NUCLEOTIDE SEQUENCE [LARGE SCALE GENOMIC DNA]</scope>
    <source>
        <strain evidence="3">LX32</strain>
    </source>
</reference>
<evidence type="ECO:0000313" key="3">
    <source>
        <dbReference type="Proteomes" id="UP000249254"/>
    </source>
</evidence>
<keyword evidence="1" id="KW-0472">Membrane</keyword>